<comment type="caution">
    <text evidence="2">The sequence shown here is derived from an EMBL/GenBank/DDBJ whole genome shotgun (WGS) entry which is preliminary data.</text>
</comment>
<sequence length="106" mass="11517">MKVILLVTGMLGFSLSGFQASAQDTALPVMASLQNVSQPEAAAIFPANSPEQAVAYYAAPENKTVPPGTTATKSMSEELSIWVENKEAVLKSYRRTKRRQAQAQDW</sequence>
<accession>A0A5C8JHJ7</accession>
<proteinExistence type="predicted"/>
<dbReference type="RefSeq" id="WP_147922538.1">
    <property type="nucleotide sequence ID" value="NZ_VRTY01000056.1"/>
</dbReference>
<gene>
    <name evidence="2" type="ORF">FVR03_14810</name>
</gene>
<dbReference type="EMBL" id="VRTY01000056">
    <property type="protein sequence ID" value="TXK37800.1"/>
    <property type="molecule type" value="Genomic_DNA"/>
</dbReference>
<dbReference type="AlphaFoldDB" id="A0A5C8JHJ7"/>
<organism evidence="2 3">
    <name type="scientific">Pontibacter qinzhouensis</name>
    <dbReference type="NCBI Taxonomy" id="2603253"/>
    <lineage>
        <taxon>Bacteria</taxon>
        <taxon>Pseudomonadati</taxon>
        <taxon>Bacteroidota</taxon>
        <taxon>Cytophagia</taxon>
        <taxon>Cytophagales</taxon>
        <taxon>Hymenobacteraceae</taxon>
        <taxon>Pontibacter</taxon>
    </lineage>
</organism>
<name>A0A5C8JHJ7_9BACT</name>
<evidence type="ECO:0000313" key="3">
    <source>
        <dbReference type="Proteomes" id="UP000321926"/>
    </source>
</evidence>
<keyword evidence="3" id="KW-1185">Reference proteome</keyword>
<feature type="chain" id="PRO_5022890169" evidence="1">
    <location>
        <begin position="23"/>
        <end position="106"/>
    </location>
</feature>
<evidence type="ECO:0000313" key="2">
    <source>
        <dbReference type="EMBL" id="TXK37800.1"/>
    </source>
</evidence>
<reference evidence="2 3" key="1">
    <citation type="submission" date="2019-08" db="EMBL/GenBank/DDBJ databases">
        <authorList>
            <person name="Shi S."/>
        </authorList>
    </citation>
    <scope>NUCLEOTIDE SEQUENCE [LARGE SCALE GENOMIC DNA]</scope>
    <source>
        <strain evidence="2 3">GY10130</strain>
    </source>
</reference>
<dbReference type="Proteomes" id="UP000321926">
    <property type="component" value="Unassembled WGS sequence"/>
</dbReference>
<evidence type="ECO:0000256" key="1">
    <source>
        <dbReference type="SAM" id="SignalP"/>
    </source>
</evidence>
<feature type="signal peptide" evidence="1">
    <location>
        <begin position="1"/>
        <end position="22"/>
    </location>
</feature>
<protein>
    <submittedName>
        <fullName evidence="2">Uncharacterized protein</fullName>
    </submittedName>
</protein>
<keyword evidence="1" id="KW-0732">Signal</keyword>